<dbReference type="Proteomes" id="UP001589833">
    <property type="component" value="Unassembled WGS sequence"/>
</dbReference>
<evidence type="ECO:0000313" key="3">
    <source>
        <dbReference type="Proteomes" id="UP001589833"/>
    </source>
</evidence>
<evidence type="ECO:0000256" key="1">
    <source>
        <dbReference type="SAM" id="SignalP"/>
    </source>
</evidence>
<dbReference type="PROSITE" id="PS51257">
    <property type="entry name" value="PROKAR_LIPOPROTEIN"/>
    <property type="match status" value="1"/>
</dbReference>
<dbReference type="RefSeq" id="WP_273848318.1">
    <property type="nucleotide sequence ID" value="NZ_JAQQWT010000065.1"/>
</dbReference>
<sequence length="125" mass="14252">MRKLMVLVVLILIILSGCSSEASLTNDEKVTGLVNSYLEALESKDISAMVKYTDDLRFPNKEEQKKQYSNIEEEITDTKIVEIKEISETEFEATVEISSDGNINELTFPIQKQDEDWKIIVGQDF</sequence>
<feature type="signal peptide" evidence="1">
    <location>
        <begin position="1"/>
        <end position="22"/>
    </location>
</feature>
<feature type="chain" id="PRO_5046162407" description="DUF4878 domain-containing protein" evidence="1">
    <location>
        <begin position="23"/>
        <end position="125"/>
    </location>
</feature>
<keyword evidence="1" id="KW-0732">Signal</keyword>
<dbReference type="EMBL" id="JBHLTR010000074">
    <property type="protein sequence ID" value="MFC0561533.1"/>
    <property type="molecule type" value="Genomic_DNA"/>
</dbReference>
<evidence type="ECO:0000313" key="2">
    <source>
        <dbReference type="EMBL" id="MFC0561533.1"/>
    </source>
</evidence>
<name>A0ABV6NN32_9BACI</name>
<proteinExistence type="predicted"/>
<protein>
    <recommendedName>
        <fullName evidence="4">DUF4878 domain-containing protein</fullName>
    </recommendedName>
</protein>
<gene>
    <name evidence="2" type="ORF">ACFFH4_21740</name>
</gene>
<comment type="caution">
    <text evidence="2">The sequence shown here is derived from an EMBL/GenBank/DDBJ whole genome shotgun (WGS) entry which is preliminary data.</text>
</comment>
<accession>A0ABV6NN32</accession>
<keyword evidence="3" id="KW-1185">Reference proteome</keyword>
<organism evidence="2 3">
    <name type="scientific">Halalkalibacter alkalisediminis</name>
    <dbReference type="NCBI Taxonomy" id="935616"/>
    <lineage>
        <taxon>Bacteria</taxon>
        <taxon>Bacillati</taxon>
        <taxon>Bacillota</taxon>
        <taxon>Bacilli</taxon>
        <taxon>Bacillales</taxon>
        <taxon>Bacillaceae</taxon>
        <taxon>Halalkalibacter</taxon>
    </lineage>
</organism>
<evidence type="ECO:0008006" key="4">
    <source>
        <dbReference type="Google" id="ProtNLM"/>
    </source>
</evidence>
<reference evidence="2 3" key="1">
    <citation type="submission" date="2024-09" db="EMBL/GenBank/DDBJ databases">
        <authorList>
            <person name="Sun Q."/>
            <person name="Mori K."/>
        </authorList>
    </citation>
    <scope>NUCLEOTIDE SEQUENCE [LARGE SCALE GENOMIC DNA]</scope>
    <source>
        <strain evidence="2 3">NCAIM B.02301</strain>
    </source>
</reference>